<evidence type="ECO:0000256" key="1">
    <source>
        <dbReference type="SAM" id="MobiDB-lite"/>
    </source>
</evidence>
<accession>A0A5B7DR82</accession>
<feature type="region of interest" description="Disordered" evidence="1">
    <location>
        <begin position="34"/>
        <end position="61"/>
    </location>
</feature>
<dbReference type="AlphaFoldDB" id="A0A5B7DR82"/>
<organism evidence="2 3">
    <name type="scientific">Portunus trituberculatus</name>
    <name type="common">Swimming crab</name>
    <name type="synonym">Neptunus trituberculatus</name>
    <dbReference type="NCBI Taxonomy" id="210409"/>
    <lineage>
        <taxon>Eukaryota</taxon>
        <taxon>Metazoa</taxon>
        <taxon>Ecdysozoa</taxon>
        <taxon>Arthropoda</taxon>
        <taxon>Crustacea</taxon>
        <taxon>Multicrustacea</taxon>
        <taxon>Malacostraca</taxon>
        <taxon>Eumalacostraca</taxon>
        <taxon>Eucarida</taxon>
        <taxon>Decapoda</taxon>
        <taxon>Pleocyemata</taxon>
        <taxon>Brachyura</taxon>
        <taxon>Eubrachyura</taxon>
        <taxon>Portunoidea</taxon>
        <taxon>Portunidae</taxon>
        <taxon>Portuninae</taxon>
        <taxon>Portunus</taxon>
    </lineage>
</organism>
<feature type="compositionally biased region" description="Basic residues" evidence="1">
    <location>
        <begin position="37"/>
        <end position="46"/>
    </location>
</feature>
<name>A0A5B7DR82_PORTR</name>
<evidence type="ECO:0000313" key="3">
    <source>
        <dbReference type="Proteomes" id="UP000324222"/>
    </source>
</evidence>
<protein>
    <submittedName>
        <fullName evidence="2">Uncharacterized protein</fullName>
    </submittedName>
</protein>
<sequence length="61" mass="7321">MLATSEPRLPATRVYFLDVTRRFTKINRVLTNQRRQYPLRKRKRSSTNHTRDLPLPLKVNV</sequence>
<keyword evidence="3" id="KW-1185">Reference proteome</keyword>
<evidence type="ECO:0000313" key="2">
    <source>
        <dbReference type="EMBL" id="MPC23980.1"/>
    </source>
</evidence>
<reference evidence="2 3" key="1">
    <citation type="submission" date="2019-05" db="EMBL/GenBank/DDBJ databases">
        <title>Another draft genome of Portunus trituberculatus and its Hox gene families provides insights of decapod evolution.</title>
        <authorList>
            <person name="Jeong J.-H."/>
            <person name="Song I."/>
            <person name="Kim S."/>
            <person name="Choi T."/>
            <person name="Kim D."/>
            <person name="Ryu S."/>
            <person name="Kim W."/>
        </authorList>
    </citation>
    <scope>NUCLEOTIDE SEQUENCE [LARGE SCALE GENOMIC DNA]</scope>
    <source>
        <tissue evidence="2">Muscle</tissue>
    </source>
</reference>
<gene>
    <name evidence="2" type="ORF">E2C01_017050</name>
</gene>
<comment type="caution">
    <text evidence="2">The sequence shown here is derived from an EMBL/GenBank/DDBJ whole genome shotgun (WGS) entry which is preliminary data.</text>
</comment>
<proteinExistence type="predicted"/>
<dbReference type="EMBL" id="VSRR010001275">
    <property type="protein sequence ID" value="MPC23980.1"/>
    <property type="molecule type" value="Genomic_DNA"/>
</dbReference>
<dbReference type="Proteomes" id="UP000324222">
    <property type="component" value="Unassembled WGS sequence"/>
</dbReference>